<evidence type="ECO:0000256" key="6">
    <source>
        <dbReference type="ARBA" id="ARBA00023163"/>
    </source>
</evidence>
<keyword evidence="2" id="KW-0678">Repressor</keyword>
<dbReference type="GO" id="GO:1900376">
    <property type="term" value="P:regulation of secondary metabolite biosynthetic process"/>
    <property type="evidence" value="ECO:0007669"/>
    <property type="project" value="TreeGrafter"/>
</dbReference>
<dbReference type="CDD" id="cd07153">
    <property type="entry name" value="Fur_like"/>
    <property type="match status" value="1"/>
</dbReference>
<dbReference type="GO" id="GO:0045892">
    <property type="term" value="P:negative regulation of DNA-templated transcription"/>
    <property type="evidence" value="ECO:0007669"/>
    <property type="project" value="TreeGrafter"/>
</dbReference>
<reference evidence="8 9" key="1">
    <citation type="submission" date="2020-02" db="EMBL/GenBank/DDBJ databases">
        <title>Comparative genomics of sulfur disproportionating microorganisms.</title>
        <authorList>
            <person name="Ward L.M."/>
            <person name="Bertran E."/>
            <person name="Johnston D.T."/>
        </authorList>
    </citation>
    <scope>NUCLEOTIDE SEQUENCE [LARGE SCALE GENOMIC DNA]</scope>
    <source>
        <strain evidence="8 9">DSM 100025</strain>
    </source>
</reference>
<comment type="cofactor">
    <cofactor evidence="7">
        <name>Zn(2+)</name>
        <dbReference type="ChEBI" id="CHEBI:29105"/>
    </cofactor>
    <text evidence="7">Binds 1 zinc ion per subunit.</text>
</comment>
<dbReference type="InterPro" id="IPR036390">
    <property type="entry name" value="WH_DNA-bd_sf"/>
</dbReference>
<keyword evidence="3 7" id="KW-0862">Zinc</keyword>
<evidence type="ECO:0000256" key="3">
    <source>
        <dbReference type="ARBA" id="ARBA00022833"/>
    </source>
</evidence>
<feature type="binding site" evidence="7">
    <location>
        <position position="96"/>
    </location>
    <ligand>
        <name>Zn(2+)</name>
        <dbReference type="ChEBI" id="CHEBI:29105"/>
    </ligand>
</feature>
<keyword evidence="7" id="KW-0479">Metal-binding</keyword>
<keyword evidence="4" id="KW-0805">Transcription regulation</keyword>
<keyword evidence="6" id="KW-0804">Transcription</keyword>
<dbReference type="Pfam" id="PF01475">
    <property type="entry name" value="FUR"/>
    <property type="match status" value="1"/>
</dbReference>
<evidence type="ECO:0000256" key="5">
    <source>
        <dbReference type="ARBA" id="ARBA00023125"/>
    </source>
</evidence>
<feature type="binding site" evidence="7">
    <location>
        <position position="93"/>
    </location>
    <ligand>
        <name>Zn(2+)</name>
        <dbReference type="ChEBI" id="CHEBI:29105"/>
    </ligand>
</feature>
<sequence length="144" mass="16304">MEKKEKFGKLRELGLKLTPQRLAILDFLDGNTSHPSAEEIYANVSRSFPSMSFATVYNTLDALRERGQIVELNLDPAKKRFDPNTKPHHHLVCASCYKIVDVMRDYRVRIPPEERSGFRLQGKQITFIGTCPECQAAEAPAEAP</sequence>
<proteinExistence type="inferred from homology"/>
<comment type="caution">
    <text evidence="8">The sequence shown here is derived from an EMBL/GenBank/DDBJ whole genome shotgun (WGS) entry which is preliminary data.</text>
</comment>
<keyword evidence="5" id="KW-0238">DNA-binding</keyword>
<dbReference type="Gene3D" id="1.10.10.10">
    <property type="entry name" value="Winged helix-like DNA-binding domain superfamily/Winged helix DNA-binding domain"/>
    <property type="match status" value="1"/>
</dbReference>
<dbReference type="EMBL" id="JAAGRR010000135">
    <property type="protein sequence ID" value="NDY43224.1"/>
    <property type="molecule type" value="Genomic_DNA"/>
</dbReference>
<dbReference type="GO" id="GO:0008270">
    <property type="term" value="F:zinc ion binding"/>
    <property type="evidence" value="ECO:0007669"/>
    <property type="project" value="TreeGrafter"/>
</dbReference>
<name>A0A6N9TU02_DISTH</name>
<evidence type="ECO:0000313" key="9">
    <source>
        <dbReference type="Proteomes" id="UP000469346"/>
    </source>
</evidence>
<dbReference type="GO" id="GO:0003700">
    <property type="term" value="F:DNA-binding transcription factor activity"/>
    <property type="evidence" value="ECO:0007669"/>
    <property type="project" value="InterPro"/>
</dbReference>
<dbReference type="InterPro" id="IPR043135">
    <property type="entry name" value="Fur_C"/>
</dbReference>
<organism evidence="8 9">
    <name type="scientific">Dissulfurirhabdus thermomarina</name>
    <dbReference type="NCBI Taxonomy" id="1765737"/>
    <lineage>
        <taxon>Bacteria</taxon>
        <taxon>Deltaproteobacteria</taxon>
        <taxon>Dissulfurirhabdaceae</taxon>
        <taxon>Dissulfurirhabdus</taxon>
    </lineage>
</organism>
<dbReference type="AlphaFoldDB" id="A0A6N9TU02"/>
<protein>
    <submittedName>
        <fullName evidence="8">Transcriptional repressor</fullName>
    </submittedName>
</protein>
<dbReference type="RefSeq" id="WP_163299336.1">
    <property type="nucleotide sequence ID" value="NZ_JAAGRR010000135.1"/>
</dbReference>
<dbReference type="GO" id="GO:0000976">
    <property type="term" value="F:transcription cis-regulatory region binding"/>
    <property type="evidence" value="ECO:0007669"/>
    <property type="project" value="TreeGrafter"/>
</dbReference>
<keyword evidence="9" id="KW-1185">Reference proteome</keyword>
<evidence type="ECO:0000256" key="2">
    <source>
        <dbReference type="ARBA" id="ARBA00022491"/>
    </source>
</evidence>
<feature type="binding site" evidence="7">
    <location>
        <position position="131"/>
    </location>
    <ligand>
        <name>Zn(2+)</name>
        <dbReference type="ChEBI" id="CHEBI:29105"/>
    </ligand>
</feature>
<gene>
    <name evidence="8" type="ORF">G3N55_10270</name>
</gene>
<dbReference type="PANTHER" id="PTHR33202">
    <property type="entry name" value="ZINC UPTAKE REGULATION PROTEIN"/>
    <property type="match status" value="1"/>
</dbReference>
<evidence type="ECO:0000256" key="4">
    <source>
        <dbReference type="ARBA" id="ARBA00023015"/>
    </source>
</evidence>
<feature type="binding site" evidence="7">
    <location>
        <position position="134"/>
    </location>
    <ligand>
        <name>Zn(2+)</name>
        <dbReference type="ChEBI" id="CHEBI:29105"/>
    </ligand>
</feature>
<accession>A0A6N9TU02</accession>
<dbReference type="InterPro" id="IPR002481">
    <property type="entry name" value="FUR"/>
</dbReference>
<dbReference type="Proteomes" id="UP000469346">
    <property type="component" value="Unassembled WGS sequence"/>
</dbReference>
<evidence type="ECO:0000256" key="7">
    <source>
        <dbReference type="PIRSR" id="PIRSR602481-1"/>
    </source>
</evidence>
<dbReference type="InterPro" id="IPR036388">
    <property type="entry name" value="WH-like_DNA-bd_sf"/>
</dbReference>
<comment type="similarity">
    <text evidence="1">Belongs to the Fur family.</text>
</comment>
<dbReference type="PANTHER" id="PTHR33202:SF8">
    <property type="entry name" value="PEROXIDE-RESPONSIVE REPRESSOR PERR"/>
    <property type="match status" value="1"/>
</dbReference>
<evidence type="ECO:0000256" key="1">
    <source>
        <dbReference type="ARBA" id="ARBA00007957"/>
    </source>
</evidence>
<evidence type="ECO:0000313" key="8">
    <source>
        <dbReference type="EMBL" id="NDY43224.1"/>
    </source>
</evidence>
<dbReference type="Gene3D" id="3.30.1490.190">
    <property type="match status" value="1"/>
</dbReference>
<dbReference type="SUPFAM" id="SSF46785">
    <property type="entry name" value="Winged helix' DNA-binding domain"/>
    <property type="match status" value="1"/>
</dbReference>